<dbReference type="Pfam" id="PF02277">
    <property type="entry name" value="DBI_PRT"/>
    <property type="match status" value="1"/>
</dbReference>
<keyword evidence="7 10" id="KW-0808">Transferase</keyword>
<dbReference type="InterPro" id="IPR023195">
    <property type="entry name" value="Nict_dMeBzImd_PRibTrfase_N"/>
</dbReference>
<dbReference type="PANTHER" id="PTHR43463:SF1">
    <property type="entry name" value="NICOTINATE-NUCLEOTIDE--DIMETHYLBENZIMIDAZOLE PHOSPHORIBOSYLTRANSFERASE"/>
    <property type="match status" value="1"/>
</dbReference>
<keyword evidence="5 10" id="KW-0169">Cobalamin biosynthesis</keyword>
<dbReference type="RefSeq" id="WP_127683045.1">
    <property type="nucleotide sequence ID" value="NZ_SACM01000003.1"/>
</dbReference>
<evidence type="ECO:0000313" key="11">
    <source>
        <dbReference type="EMBL" id="RVT84645.1"/>
    </source>
</evidence>
<dbReference type="GO" id="GO:0008939">
    <property type="term" value="F:nicotinate-nucleotide-dimethylbenzimidazole phosphoribosyltransferase activity"/>
    <property type="evidence" value="ECO:0007669"/>
    <property type="project" value="UniProtKB-UniRule"/>
</dbReference>
<dbReference type="CDD" id="cd02439">
    <property type="entry name" value="DMB-PRT_CobT"/>
    <property type="match status" value="1"/>
</dbReference>
<evidence type="ECO:0000313" key="12">
    <source>
        <dbReference type="Proteomes" id="UP000288587"/>
    </source>
</evidence>
<comment type="function">
    <text evidence="10">Catalyzes the synthesis of alpha-ribazole-5'-phosphate from nicotinate mononucleotide (NAMN) and 5,6-dimethylbenzimidazole (DMB).</text>
</comment>
<evidence type="ECO:0000256" key="9">
    <source>
        <dbReference type="ARBA" id="ARBA00047340"/>
    </source>
</evidence>
<name>A0A437LGX2_9BURK</name>
<comment type="pathway">
    <text evidence="1 10">Nucleoside biosynthesis; alpha-ribazole biosynthesis; alpha-ribazole from 5,6-dimethylbenzimidazole: step 1/2.</text>
</comment>
<feature type="active site" description="Proton acceptor" evidence="10">
    <location>
        <position position="320"/>
    </location>
</feature>
<organism evidence="11 12">
    <name type="scientific">Inhella crocodyli</name>
    <dbReference type="NCBI Taxonomy" id="2499851"/>
    <lineage>
        <taxon>Bacteria</taxon>
        <taxon>Pseudomonadati</taxon>
        <taxon>Pseudomonadota</taxon>
        <taxon>Betaproteobacteria</taxon>
        <taxon>Burkholderiales</taxon>
        <taxon>Sphaerotilaceae</taxon>
        <taxon>Inhella</taxon>
    </lineage>
</organism>
<dbReference type="Proteomes" id="UP000288587">
    <property type="component" value="Unassembled WGS sequence"/>
</dbReference>
<dbReference type="EMBL" id="SACM01000003">
    <property type="protein sequence ID" value="RVT84645.1"/>
    <property type="molecule type" value="Genomic_DNA"/>
</dbReference>
<comment type="caution">
    <text evidence="11">The sequence shown here is derived from an EMBL/GenBank/DDBJ whole genome shotgun (WGS) entry which is preliminary data.</text>
</comment>
<dbReference type="NCBIfam" id="NF000996">
    <property type="entry name" value="PRK00105.1"/>
    <property type="match status" value="1"/>
</dbReference>
<evidence type="ECO:0000256" key="6">
    <source>
        <dbReference type="ARBA" id="ARBA00022676"/>
    </source>
</evidence>
<dbReference type="InterPro" id="IPR036087">
    <property type="entry name" value="Nict_dMeBzImd_PRibTrfase_sf"/>
</dbReference>
<evidence type="ECO:0000256" key="2">
    <source>
        <dbReference type="ARBA" id="ARBA00007110"/>
    </source>
</evidence>
<dbReference type="InterPro" id="IPR017846">
    <property type="entry name" value="Nict_dMeBzImd_PRibTrfase_bact"/>
</dbReference>
<dbReference type="OrthoDB" id="9781491at2"/>
<dbReference type="HAMAP" id="MF_00230">
    <property type="entry name" value="CobT"/>
    <property type="match status" value="1"/>
</dbReference>
<proteinExistence type="inferred from homology"/>
<dbReference type="Gene3D" id="3.40.50.10210">
    <property type="match status" value="1"/>
</dbReference>
<sequence length="354" mass="35745">MPSLPPFPALPPVPQPDPDLAARVQHRLNRKTKPQGALGAIEALALRLALIQGHEAPRLHAPQLLVCAADHGLSRQGTSAYPREVTAQMVANMLQGGAAVSVLARQHGLALTVADCGVDAPPHPEATPMRVRAAGGTDDASLVPAMTEAEAQACLARGMAWLEGRPGNALLLGEMGIGNTASASLLMHALTGTPLVDCVGRGTGLDDAGLAHKRAVLARAVAANPGATAPGASPWAVAAAFGGFEILTLAGAALAAAAQRRVIVVDGFITTAAVALAEALCPGVRHACVAAHASAEAAHRAWLGHLGLAPLLQLDLRLGEGSGAALAWPLLPAACALLNEMASFDSAGVSERAA</sequence>
<keyword evidence="6 10" id="KW-0328">Glycosyltransferase</keyword>
<dbReference type="NCBIfam" id="TIGR03160">
    <property type="entry name" value="cobT_DBIPRT"/>
    <property type="match status" value="1"/>
</dbReference>
<keyword evidence="12" id="KW-1185">Reference proteome</keyword>
<evidence type="ECO:0000256" key="4">
    <source>
        <dbReference type="ARBA" id="ARBA00015486"/>
    </source>
</evidence>
<dbReference type="SUPFAM" id="SSF52733">
    <property type="entry name" value="Nicotinate mononucleotide:5,6-dimethylbenzimidazole phosphoribosyltransferase (CobT)"/>
    <property type="match status" value="1"/>
</dbReference>
<comment type="similarity">
    <text evidence="2 10">Belongs to the CobT family.</text>
</comment>
<protein>
    <recommendedName>
        <fullName evidence="4 10">Nicotinate-nucleotide--dimethylbenzimidazole phosphoribosyltransferase</fullName>
        <shortName evidence="10">NN:DBI PRT</shortName>
        <ecNumber evidence="3 10">2.4.2.21</ecNumber>
    </recommendedName>
    <alternativeName>
        <fullName evidence="8 10">N(1)-alpha-phosphoribosyltransferase</fullName>
    </alternativeName>
</protein>
<reference evidence="11 12" key="1">
    <citation type="submission" date="2019-01" db="EMBL/GenBank/DDBJ databases">
        <authorList>
            <person name="Chen W.-M."/>
        </authorList>
    </citation>
    <scope>NUCLEOTIDE SEQUENCE [LARGE SCALE GENOMIC DNA]</scope>
    <source>
        <strain evidence="11 12">CCP-18</strain>
    </source>
</reference>
<dbReference type="InterPro" id="IPR003200">
    <property type="entry name" value="Nict_dMeBzImd_PRibTrfase"/>
</dbReference>
<gene>
    <name evidence="10 11" type="primary">cobT</name>
    <name evidence="11" type="ORF">EOD73_10920</name>
</gene>
<evidence type="ECO:0000256" key="3">
    <source>
        <dbReference type="ARBA" id="ARBA00011991"/>
    </source>
</evidence>
<dbReference type="UniPathway" id="UPA00061">
    <property type="reaction ID" value="UER00516"/>
</dbReference>
<dbReference type="EC" id="2.4.2.21" evidence="3 10"/>
<dbReference type="PANTHER" id="PTHR43463">
    <property type="entry name" value="NICOTINATE-NUCLEOTIDE--DIMETHYLBENZIMIDAZOLE PHOSPHORIBOSYLTRANSFERASE"/>
    <property type="match status" value="1"/>
</dbReference>
<evidence type="ECO:0000256" key="1">
    <source>
        <dbReference type="ARBA" id="ARBA00005049"/>
    </source>
</evidence>
<evidence type="ECO:0000256" key="7">
    <source>
        <dbReference type="ARBA" id="ARBA00022679"/>
    </source>
</evidence>
<dbReference type="AlphaFoldDB" id="A0A437LGX2"/>
<accession>A0A437LGX2</accession>
<evidence type="ECO:0000256" key="5">
    <source>
        <dbReference type="ARBA" id="ARBA00022573"/>
    </source>
</evidence>
<dbReference type="GO" id="GO:0009236">
    <property type="term" value="P:cobalamin biosynthetic process"/>
    <property type="evidence" value="ECO:0007669"/>
    <property type="project" value="UniProtKB-UniRule"/>
</dbReference>
<evidence type="ECO:0000256" key="8">
    <source>
        <dbReference type="ARBA" id="ARBA00030686"/>
    </source>
</evidence>
<comment type="catalytic activity">
    <reaction evidence="9 10">
        <text>5,6-dimethylbenzimidazole + nicotinate beta-D-ribonucleotide = alpha-ribazole 5'-phosphate + nicotinate + H(+)</text>
        <dbReference type="Rhea" id="RHEA:11196"/>
        <dbReference type="ChEBI" id="CHEBI:15378"/>
        <dbReference type="ChEBI" id="CHEBI:15890"/>
        <dbReference type="ChEBI" id="CHEBI:32544"/>
        <dbReference type="ChEBI" id="CHEBI:57502"/>
        <dbReference type="ChEBI" id="CHEBI:57918"/>
        <dbReference type="EC" id="2.4.2.21"/>
    </reaction>
</comment>
<dbReference type="Gene3D" id="1.10.1610.10">
    <property type="match status" value="1"/>
</dbReference>
<evidence type="ECO:0000256" key="10">
    <source>
        <dbReference type="HAMAP-Rule" id="MF_00230"/>
    </source>
</evidence>